<keyword evidence="3 9" id="KW-0597">Phosphoprotein</keyword>
<dbReference type="Pfam" id="PF02518">
    <property type="entry name" value="HATPase_c"/>
    <property type="match status" value="1"/>
</dbReference>
<dbReference type="EC" id="2.7.13.3" evidence="2"/>
<dbReference type="SMART" id="SM00387">
    <property type="entry name" value="HATPase_c"/>
    <property type="match status" value="1"/>
</dbReference>
<comment type="caution">
    <text evidence="14">The sequence shown here is derived from an EMBL/GenBank/DDBJ whole genome shotgun (WGS) entry which is preliminary data.</text>
</comment>
<dbReference type="InterPro" id="IPR036097">
    <property type="entry name" value="HisK_dim/P_sf"/>
</dbReference>
<dbReference type="NCBIfam" id="TIGR00229">
    <property type="entry name" value="sensory_box"/>
    <property type="match status" value="1"/>
</dbReference>
<comment type="catalytic activity">
    <reaction evidence="1">
        <text>ATP + protein L-histidine = ADP + protein N-phospho-L-histidine.</text>
        <dbReference type="EC" id="2.7.13.3"/>
    </reaction>
</comment>
<evidence type="ECO:0000259" key="12">
    <source>
        <dbReference type="PROSITE" id="PS50112"/>
    </source>
</evidence>
<dbReference type="Gene3D" id="3.30.565.10">
    <property type="entry name" value="Histidine kinase-like ATPase, C-terminal domain"/>
    <property type="match status" value="1"/>
</dbReference>
<keyword evidence="6" id="KW-0418">Kinase</keyword>
<dbReference type="InterPro" id="IPR000014">
    <property type="entry name" value="PAS"/>
</dbReference>
<evidence type="ECO:0000256" key="4">
    <source>
        <dbReference type="ARBA" id="ARBA00022679"/>
    </source>
</evidence>
<dbReference type="InterPro" id="IPR004358">
    <property type="entry name" value="Sig_transdc_His_kin-like_C"/>
</dbReference>
<name>A0ABT1CBQ6_9HYPH</name>
<dbReference type="EMBL" id="JAMXQS010000008">
    <property type="protein sequence ID" value="MCO6051616.1"/>
    <property type="molecule type" value="Genomic_DNA"/>
</dbReference>
<protein>
    <recommendedName>
        <fullName evidence="2">histidine kinase</fullName>
        <ecNumber evidence="2">2.7.13.3</ecNumber>
    </recommendedName>
</protein>
<feature type="modified residue" description="4-aspartylphosphate" evidence="9">
    <location>
        <position position="612"/>
    </location>
</feature>
<gene>
    <name evidence="14" type="ORF">NGM99_17665</name>
</gene>
<dbReference type="Pfam" id="PF00989">
    <property type="entry name" value="PAS"/>
    <property type="match status" value="1"/>
</dbReference>
<evidence type="ECO:0000256" key="3">
    <source>
        <dbReference type="ARBA" id="ARBA00022553"/>
    </source>
</evidence>
<dbReference type="InterPro" id="IPR035965">
    <property type="entry name" value="PAS-like_dom_sf"/>
</dbReference>
<feature type="domain" description="PAC" evidence="13">
    <location>
        <begin position="265"/>
        <end position="315"/>
    </location>
</feature>
<dbReference type="Pfam" id="PF01590">
    <property type="entry name" value="GAF"/>
    <property type="match status" value="1"/>
</dbReference>
<keyword evidence="8" id="KW-0902">Two-component regulatory system</keyword>
<dbReference type="Pfam" id="PF00072">
    <property type="entry name" value="Response_reg"/>
    <property type="match status" value="1"/>
</dbReference>
<evidence type="ECO:0000256" key="7">
    <source>
        <dbReference type="ARBA" id="ARBA00022840"/>
    </source>
</evidence>
<dbReference type="InterPro" id="IPR003018">
    <property type="entry name" value="GAF"/>
</dbReference>
<dbReference type="PANTHER" id="PTHR43065">
    <property type="entry name" value="SENSOR HISTIDINE KINASE"/>
    <property type="match status" value="1"/>
</dbReference>
<dbReference type="RefSeq" id="WP_252821337.1">
    <property type="nucleotide sequence ID" value="NZ_JAMXQS010000008.1"/>
</dbReference>
<accession>A0ABT1CBQ6</accession>
<dbReference type="Proteomes" id="UP001205906">
    <property type="component" value="Unassembled WGS sequence"/>
</dbReference>
<evidence type="ECO:0000259" key="11">
    <source>
        <dbReference type="PROSITE" id="PS50110"/>
    </source>
</evidence>
<evidence type="ECO:0000256" key="8">
    <source>
        <dbReference type="ARBA" id="ARBA00023012"/>
    </source>
</evidence>
<evidence type="ECO:0000259" key="13">
    <source>
        <dbReference type="PROSITE" id="PS50113"/>
    </source>
</evidence>
<dbReference type="InterPro" id="IPR029016">
    <property type="entry name" value="GAF-like_dom_sf"/>
</dbReference>
<sequence>MVEGISARESGGGLTAATAALARHLRRDSWRTDLGDALGRFGRVLGVHRIVLFRFQETDDHVFIQSIEAIWSNPDVPGAEAKPTEIPQGVVATDPYLQHLSTQSRHGIPFVAMVRDVPGYLGEDLRRQSVKSVLGFPIFANGHLWGSLGLNDCLHERDWTADELGSVELIANIIGEAAERSSSDAHVSEVIRTALIQASLDAVIVIDETGSIIEFNPAAEKMFGFSKQQVLGKDLLHTVVPPFYRKGYATGGEYMSGRGAPMLGRRMETVTSNSDGEIFPIELTASEVRVADRRLMLGSIRDLRPQRAAEDEITRHRERLHQNEKMAAMGSLLAGVSHELNNPLAVVVAQSTLLHEFAGDPQTKLRAEKVRAAAERCGRIVKSFLGMVRLRPPEQSDTDLNTVVRAALEVTAYGARSSGISIDTDLAGERLLVKGDADHLTQVVANFLVNSQHALAGRSGERRIKVRTFRKDSVCGFAVEDSGPGVADAIKDRIFESYFTTKPVGVGTGIGLSISRSIVERHHGTVRLEDAEPHGARFVVELPALAQTAQGAQTPEAPRRELRHALIIDDEPDVASSLADILELMGVKARATATWTSAEDMLREPTDLIFSDLRMPCADGASIFRAVVEKRPDLASRFVLVTGDLLGARAEIDRLPHGMRPLVLEKPFSTLDVRSVLAQAGD</sequence>
<keyword evidence="4" id="KW-0808">Transferase</keyword>
<evidence type="ECO:0000256" key="2">
    <source>
        <dbReference type="ARBA" id="ARBA00012438"/>
    </source>
</evidence>
<keyword evidence="15" id="KW-1185">Reference proteome</keyword>
<proteinExistence type="predicted"/>
<feature type="domain" description="Response regulatory" evidence="11">
    <location>
        <begin position="564"/>
        <end position="681"/>
    </location>
</feature>
<keyword evidence="7" id="KW-0067">ATP-binding</keyword>
<dbReference type="Pfam" id="PF00512">
    <property type="entry name" value="HisKA"/>
    <property type="match status" value="1"/>
</dbReference>
<evidence type="ECO:0000256" key="5">
    <source>
        <dbReference type="ARBA" id="ARBA00022741"/>
    </source>
</evidence>
<evidence type="ECO:0000259" key="10">
    <source>
        <dbReference type="PROSITE" id="PS50109"/>
    </source>
</evidence>
<dbReference type="InterPro" id="IPR003594">
    <property type="entry name" value="HATPase_dom"/>
</dbReference>
<dbReference type="PRINTS" id="PR00344">
    <property type="entry name" value="BCTRLSENSOR"/>
</dbReference>
<evidence type="ECO:0000256" key="9">
    <source>
        <dbReference type="PROSITE-ProRule" id="PRU00169"/>
    </source>
</evidence>
<reference evidence="14 15" key="1">
    <citation type="submission" date="2022-06" db="EMBL/GenBank/DDBJ databases">
        <title>Mesorhizobium sp. strain RP14 Genome sequencing and assembly.</title>
        <authorList>
            <person name="Kim I."/>
        </authorList>
    </citation>
    <scope>NUCLEOTIDE SEQUENCE [LARGE SCALE GENOMIC DNA]</scope>
    <source>
        <strain evidence="15">RP14(2022)</strain>
    </source>
</reference>
<dbReference type="SMART" id="SM00065">
    <property type="entry name" value="GAF"/>
    <property type="match status" value="1"/>
</dbReference>
<feature type="domain" description="Histidine kinase" evidence="10">
    <location>
        <begin position="335"/>
        <end position="546"/>
    </location>
</feature>
<organism evidence="14 15">
    <name type="scientific">Mesorhizobium liriopis</name>
    <dbReference type="NCBI Taxonomy" id="2953882"/>
    <lineage>
        <taxon>Bacteria</taxon>
        <taxon>Pseudomonadati</taxon>
        <taxon>Pseudomonadota</taxon>
        <taxon>Alphaproteobacteria</taxon>
        <taxon>Hyphomicrobiales</taxon>
        <taxon>Phyllobacteriaceae</taxon>
        <taxon>Mesorhizobium</taxon>
    </lineage>
</organism>
<feature type="domain" description="PAS" evidence="12">
    <location>
        <begin position="188"/>
        <end position="242"/>
    </location>
</feature>
<dbReference type="SMART" id="SM00388">
    <property type="entry name" value="HisKA"/>
    <property type="match status" value="1"/>
</dbReference>
<dbReference type="CDD" id="cd00082">
    <property type="entry name" value="HisKA"/>
    <property type="match status" value="1"/>
</dbReference>
<evidence type="ECO:0000256" key="6">
    <source>
        <dbReference type="ARBA" id="ARBA00022777"/>
    </source>
</evidence>
<dbReference type="InterPro" id="IPR000700">
    <property type="entry name" value="PAS-assoc_C"/>
</dbReference>
<dbReference type="Gene3D" id="1.10.287.130">
    <property type="match status" value="1"/>
</dbReference>
<evidence type="ECO:0000313" key="14">
    <source>
        <dbReference type="EMBL" id="MCO6051616.1"/>
    </source>
</evidence>
<dbReference type="Gene3D" id="3.40.50.2300">
    <property type="match status" value="1"/>
</dbReference>
<dbReference type="PROSITE" id="PS50113">
    <property type="entry name" value="PAC"/>
    <property type="match status" value="1"/>
</dbReference>
<evidence type="ECO:0000256" key="1">
    <source>
        <dbReference type="ARBA" id="ARBA00000085"/>
    </source>
</evidence>
<dbReference type="InterPro" id="IPR001789">
    <property type="entry name" value="Sig_transdc_resp-reg_receiver"/>
</dbReference>
<dbReference type="SMART" id="SM00091">
    <property type="entry name" value="PAS"/>
    <property type="match status" value="1"/>
</dbReference>
<dbReference type="PROSITE" id="PS50110">
    <property type="entry name" value="RESPONSE_REGULATORY"/>
    <property type="match status" value="1"/>
</dbReference>
<dbReference type="InterPro" id="IPR005467">
    <property type="entry name" value="His_kinase_dom"/>
</dbReference>
<evidence type="ECO:0000313" key="15">
    <source>
        <dbReference type="Proteomes" id="UP001205906"/>
    </source>
</evidence>
<dbReference type="Gene3D" id="3.30.450.40">
    <property type="match status" value="1"/>
</dbReference>
<dbReference type="SUPFAM" id="SSF55785">
    <property type="entry name" value="PYP-like sensor domain (PAS domain)"/>
    <property type="match status" value="1"/>
</dbReference>
<dbReference type="PANTHER" id="PTHR43065:SF42">
    <property type="entry name" value="TWO-COMPONENT SENSOR PPRA"/>
    <property type="match status" value="1"/>
</dbReference>
<keyword evidence="5" id="KW-0547">Nucleotide-binding</keyword>
<dbReference type="InterPro" id="IPR011006">
    <property type="entry name" value="CheY-like_superfamily"/>
</dbReference>
<dbReference type="SMART" id="SM00448">
    <property type="entry name" value="REC"/>
    <property type="match status" value="1"/>
</dbReference>
<dbReference type="PROSITE" id="PS50109">
    <property type="entry name" value="HIS_KIN"/>
    <property type="match status" value="1"/>
</dbReference>
<dbReference type="SUPFAM" id="SSF47384">
    <property type="entry name" value="Homodimeric domain of signal transducing histidine kinase"/>
    <property type="match status" value="1"/>
</dbReference>
<dbReference type="InterPro" id="IPR003661">
    <property type="entry name" value="HisK_dim/P_dom"/>
</dbReference>
<dbReference type="SUPFAM" id="SSF55874">
    <property type="entry name" value="ATPase domain of HSP90 chaperone/DNA topoisomerase II/histidine kinase"/>
    <property type="match status" value="1"/>
</dbReference>
<dbReference type="SUPFAM" id="SSF52172">
    <property type="entry name" value="CheY-like"/>
    <property type="match status" value="1"/>
</dbReference>
<dbReference type="Gene3D" id="3.30.450.20">
    <property type="entry name" value="PAS domain"/>
    <property type="match status" value="1"/>
</dbReference>
<dbReference type="SUPFAM" id="SSF55781">
    <property type="entry name" value="GAF domain-like"/>
    <property type="match status" value="1"/>
</dbReference>
<dbReference type="InterPro" id="IPR036890">
    <property type="entry name" value="HATPase_C_sf"/>
</dbReference>
<dbReference type="CDD" id="cd00130">
    <property type="entry name" value="PAS"/>
    <property type="match status" value="1"/>
</dbReference>
<dbReference type="PROSITE" id="PS50112">
    <property type="entry name" value="PAS"/>
    <property type="match status" value="1"/>
</dbReference>
<dbReference type="InterPro" id="IPR013767">
    <property type="entry name" value="PAS_fold"/>
</dbReference>